<dbReference type="SUPFAM" id="SSF81606">
    <property type="entry name" value="PP2C-like"/>
    <property type="match status" value="1"/>
</dbReference>
<organism evidence="4 5">
    <name type="scientific">Sporosarcina limicola</name>
    <dbReference type="NCBI Taxonomy" id="34101"/>
    <lineage>
        <taxon>Bacteria</taxon>
        <taxon>Bacillati</taxon>
        <taxon>Bacillota</taxon>
        <taxon>Bacilli</taxon>
        <taxon>Bacillales</taxon>
        <taxon>Caryophanaceae</taxon>
        <taxon>Sporosarcina</taxon>
    </lineage>
</organism>
<dbReference type="AlphaFoldDB" id="A0A927MJN0"/>
<name>A0A927MJN0_9BACL</name>
<dbReference type="RefSeq" id="WP_192599638.1">
    <property type="nucleotide sequence ID" value="NZ_JADBEL010000019.1"/>
</dbReference>
<dbReference type="Gene3D" id="1.25.40.10">
    <property type="entry name" value="Tetratricopeptide repeat domain"/>
    <property type="match status" value="1"/>
</dbReference>
<proteinExistence type="predicted"/>
<dbReference type="InterPro" id="IPR036457">
    <property type="entry name" value="PPM-type-like_dom_sf"/>
</dbReference>
<comment type="caution">
    <text evidence="4">The sequence shown here is derived from an EMBL/GenBank/DDBJ whole genome shotgun (WGS) entry which is preliminary data.</text>
</comment>
<accession>A0A927MJN0</accession>
<protein>
    <submittedName>
        <fullName evidence="4">Serine/threonine protein phosphatase PrpC</fullName>
    </submittedName>
</protein>
<keyword evidence="3" id="KW-1133">Transmembrane helix</keyword>
<feature type="compositionally biased region" description="Pro residues" evidence="2">
    <location>
        <begin position="509"/>
        <end position="522"/>
    </location>
</feature>
<keyword evidence="5" id="KW-1185">Reference proteome</keyword>
<dbReference type="EMBL" id="JADBEL010000019">
    <property type="protein sequence ID" value="MBE1555949.1"/>
    <property type="molecule type" value="Genomic_DNA"/>
</dbReference>
<evidence type="ECO:0000256" key="3">
    <source>
        <dbReference type="SAM" id="Phobius"/>
    </source>
</evidence>
<dbReference type="Proteomes" id="UP000658225">
    <property type="component" value="Unassembled WGS sequence"/>
</dbReference>
<keyword evidence="1" id="KW-0175">Coiled coil</keyword>
<feature type="coiled-coil region" evidence="1">
    <location>
        <begin position="429"/>
        <end position="463"/>
    </location>
</feature>
<evidence type="ECO:0000256" key="2">
    <source>
        <dbReference type="SAM" id="MobiDB-lite"/>
    </source>
</evidence>
<feature type="region of interest" description="Disordered" evidence="2">
    <location>
        <begin position="506"/>
        <end position="550"/>
    </location>
</feature>
<reference evidence="4" key="1">
    <citation type="submission" date="2020-10" db="EMBL/GenBank/DDBJ databases">
        <title>Genomic Encyclopedia of Type Strains, Phase IV (KMG-IV): sequencing the most valuable type-strain genomes for metagenomic binning, comparative biology and taxonomic classification.</title>
        <authorList>
            <person name="Goeker M."/>
        </authorList>
    </citation>
    <scope>NUCLEOTIDE SEQUENCE</scope>
    <source>
        <strain evidence="4">DSM 13886</strain>
    </source>
</reference>
<evidence type="ECO:0000313" key="4">
    <source>
        <dbReference type="EMBL" id="MBE1555949.1"/>
    </source>
</evidence>
<gene>
    <name evidence="4" type="ORF">H4683_003070</name>
</gene>
<sequence length="550" mass="62630">MRKDNSEFKTSFSSEAGSFIQNKDYFAYMELDDVACWVVVKGLDSDQEVKSAELAVKGILEKFIEKPSMSRLRIKKYIKNAQEILQVQSLRVRLKASIVMVVSDYSRMICAVAGNSRFYQFRNGRLFYKSNDQSLAQGLADKFGFSVDINRHEERNNLFNYLGKPNDFQPFVSKKLKLMDGDVLLLCTSGIWEEVSEIEMADALEGIKESEQYTDILEEVLLSRQKRIINNYTMVSIFADKIYQENKKKKLKYIKIIAVSLFLVLLIGGSTIYYKVKEAKKIAEVTAEMFDHEKTGNLYFQDGNYEGALKEYSEGRNAAKKAKNPIHRNLLAKKLRISQLIIDGDKEAKEENFSESVSKYEKAKGEGKLIRDFGTEVIEQRITNMDAVVQIGESVKEGDFRFEAEDYNGALSIYKKARKKALDISYSGESNIKLKMEEAEEKIAELKKEQQELKAEILEKNGDRSYDRQDFAKAIDSYTLAQEIFQETDLLAKVLSIERKIMNAKDKLNPPPRIEPVAPPIAPVIAPDTTPTFAPATEPVEENQLSDDGT</sequence>
<feature type="transmembrane region" description="Helical" evidence="3">
    <location>
        <begin position="253"/>
        <end position="274"/>
    </location>
</feature>
<feature type="compositionally biased region" description="Acidic residues" evidence="2">
    <location>
        <begin position="539"/>
        <end position="550"/>
    </location>
</feature>
<evidence type="ECO:0000313" key="5">
    <source>
        <dbReference type="Proteomes" id="UP000658225"/>
    </source>
</evidence>
<dbReference type="InterPro" id="IPR011990">
    <property type="entry name" value="TPR-like_helical_dom_sf"/>
</dbReference>
<keyword evidence="3" id="KW-0472">Membrane</keyword>
<feature type="compositionally biased region" description="Low complexity" evidence="2">
    <location>
        <begin position="523"/>
        <end position="538"/>
    </location>
</feature>
<keyword evidence="3" id="KW-0812">Transmembrane</keyword>
<evidence type="ECO:0000256" key="1">
    <source>
        <dbReference type="SAM" id="Coils"/>
    </source>
</evidence>
<dbReference type="Gene3D" id="3.60.40.10">
    <property type="entry name" value="PPM-type phosphatase domain"/>
    <property type="match status" value="1"/>
</dbReference>